<evidence type="ECO:0000313" key="2">
    <source>
        <dbReference type="EMBL" id="RLN68667.1"/>
    </source>
</evidence>
<dbReference type="Proteomes" id="UP000284657">
    <property type="component" value="Unassembled WGS sequence"/>
</dbReference>
<comment type="caution">
    <text evidence="2">The sequence shown here is derived from an EMBL/GenBank/DDBJ whole genome shotgun (WGS) entry which is preliminary data.</text>
</comment>
<dbReference type="EMBL" id="MBDO02000011">
    <property type="protein sequence ID" value="RLN68667.1"/>
    <property type="molecule type" value="Genomic_DNA"/>
</dbReference>
<sequence>MVVNGNVGDAPTYFPNSMGGPKEIESLHYNTYDGEHAVVDKYSSGHDDNYTQLVSASKPVQERTLKNFNEVDPNYAQCVKDKMDQMVMAKAAMTKSKKRITAPLNPLRKAFAPVAP</sequence>
<dbReference type="SUPFAM" id="SSF56634">
    <property type="entry name" value="Heme-dependent catalase-like"/>
    <property type="match status" value="1"/>
</dbReference>
<evidence type="ECO:0000313" key="1">
    <source>
        <dbReference type="EMBL" id="RLN47688.1"/>
    </source>
</evidence>
<dbReference type="InterPro" id="IPR020835">
    <property type="entry name" value="Catalase_sf"/>
</dbReference>
<dbReference type="GO" id="GO:0020037">
    <property type="term" value="F:heme binding"/>
    <property type="evidence" value="ECO:0007669"/>
    <property type="project" value="InterPro"/>
</dbReference>
<dbReference type="Proteomes" id="UP000277300">
    <property type="component" value="Unassembled WGS sequence"/>
</dbReference>
<dbReference type="EMBL" id="MBAD02002415">
    <property type="protein sequence ID" value="RLN47688.1"/>
    <property type="molecule type" value="Genomic_DNA"/>
</dbReference>
<proteinExistence type="predicted"/>
<name>A0A3F2S1S3_9STRA</name>
<organism evidence="2 3">
    <name type="scientific">Phytophthora kernoviae</name>
    <dbReference type="NCBI Taxonomy" id="325452"/>
    <lineage>
        <taxon>Eukaryota</taxon>
        <taxon>Sar</taxon>
        <taxon>Stramenopiles</taxon>
        <taxon>Oomycota</taxon>
        <taxon>Peronosporomycetes</taxon>
        <taxon>Peronosporales</taxon>
        <taxon>Peronosporaceae</taxon>
        <taxon>Phytophthora</taxon>
    </lineage>
</organism>
<dbReference type="Gene3D" id="2.40.180.10">
    <property type="entry name" value="Catalase core domain"/>
    <property type="match status" value="1"/>
</dbReference>
<reference evidence="3 4" key="1">
    <citation type="submission" date="2018-07" db="EMBL/GenBank/DDBJ databases">
        <title>Genome sequencing of oomycete isolates from Chile give support for New Zealand origin for Phytophthora kernoviae and make available the first Nothophytophthora sp. genome.</title>
        <authorList>
            <person name="Studholme D.J."/>
            <person name="Sanfuentes E."/>
            <person name="Panda P."/>
            <person name="Hill R."/>
            <person name="Sambles C."/>
            <person name="Grant M."/>
            <person name="Williams N.M."/>
            <person name="Mcdougal R.L."/>
        </authorList>
    </citation>
    <scope>NUCLEOTIDE SEQUENCE [LARGE SCALE GENOMIC DNA]</scope>
    <source>
        <strain evidence="2">Chile6</strain>
        <strain evidence="1">Chile7</strain>
    </source>
</reference>
<dbReference type="AlphaFoldDB" id="A0A3F2S1S3"/>
<protein>
    <submittedName>
        <fullName evidence="2">Uncharacterized protein</fullName>
    </submittedName>
</protein>
<evidence type="ECO:0000313" key="3">
    <source>
        <dbReference type="Proteomes" id="UP000277300"/>
    </source>
</evidence>
<accession>A0A3F2S1S3</accession>
<gene>
    <name evidence="1" type="ORF">BBJ29_000579</name>
    <name evidence="2" type="ORF">BBP00_00000916</name>
</gene>
<evidence type="ECO:0000313" key="4">
    <source>
        <dbReference type="Proteomes" id="UP000284657"/>
    </source>
</evidence>